<evidence type="ECO:0000313" key="3">
    <source>
        <dbReference type="EMBL" id="PRB88468.1"/>
    </source>
</evidence>
<dbReference type="AlphaFoldDB" id="A0A2S9CMT3"/>
<name>A0A2S9CMT3_CHRCI</name>
<gene>
    <name evidence="2" type="ORF">CQ022_19275</name>
    <name evidence="3" type="ORF">CQ033_18180</name>
</gene>
<dbReference type="OrthoDB" id="418728at2"/>
<accession>A0A2S9CMT3</accession>
<dbReference type="EMBL" id="PCPH01000005">
    <property type="protein sequence ID" value="PRB88468.1"/>
    <property type="molecule type" value="Genomic_DNA"/>
</dbReference>
<feature type="domain" description="Metallo-beta-lactamase" evidence="1">
    <location>
        <begin position="22"/>
        <end position="91"/>
    </location>
</feature>
<dbReference type="PANTHER" id="PTHR30619">
    <property type="entry name" value="DNA INTERNALIZATION/COMPETENCE PROTEIN COMEC/REC2"/>
    <property type="match status" value="1"/>
</dbReference>
<comment type="caution">
    <text evidence="2">The sequence shown here is derived from an EMBL/GenBank/DDBJ whole genome shotgun (WGS) entry which is preliminary data.</text>
</comment>
<dbReference type="Pfam" id="PF00753">
    <property type="entry name" value="Lactamase_B"/>
    <property type="match status" value="1"/>
</dbReference>
<dbReference type="InterPro" id="IPR052159">
    <property type="entry name" value="Competence_DNA_uptake"/>
</dbReference>
<evidence type="ECO:0000313" key="2">
    <source>
        <dbReference type="EMBL" id="PRB81813.1"/>
    </source>
</evidence>
<evidence type="ECO:0000259" key="1">
    <source>
        <dbReference type="Pfam" id="PF00753"/>
    </source>
</evidence>
<sequence>MFYFFKLYLKKLIAMLIKILKAGNGDSILLQLDNTFNILIDGGNNINDYKHNLKQEILEIQKRKEFIDLLIITHIDQDHIKGIEYLLKDEEISRDIIKNLWFNSFSSTTAINNDISFDEALRVESIINSLNISINRQITLEQTPKISLFGINFSILSPYREDLEKLIVKNIDISSSSSDYKLSLKEILDKNPRIFADKIEDLDTSVENKSSIAFLLEYKSKKILFLGDAESTVTHKSLEKILNERGLDELNIDYLKLSHHGSHKSLSMNLFNYIKCNNFIISTNGKKENLPNKLTFAKILTRINKEDTKDNFYFNYSSVLKDLNFLKDEKEKFKFECYSENFEHGYKIEL</sequence>
<dbReference type="PANTHER" id="PTHR30619:SF1">
    <property type="entry name" value="RECOMBINATION PROTEIN 2"/>
    <property type="match status" value="1"/>
</dbReference>
<protein>
    <recommendedName>
        <fullName evidence="1">Metallo-beta-lactamase domain-containing protein</fullName>
    </recommendedName>
</protein>
<organism evidence="2 5">
    <name type="scientific">Chryseobacterium culicis</name>
    <dbReference type="NCBI Taxonomy" id="680127"/>
    <lineage>
        <taxon>Bacteria</taxon>
        <taxon>Pseudomonadati</taxon>
        <taxon>Bacteroidota</taxon>
        <taxon>Flavobacteriia</taxon>
        <taxon>Flavobacteriales</taxon>
        <taxon>Weeksellaceae</taxon>
        <taxon>Chryseobacterium group</taxon>
        <taxon>Chryseobacterium</taxon>
    </lineage>
</organism>
<evidence type="ECO:0000313" key="4">
    <source>
        <dbReference type="Proteomes" id="UP000238325"/>
    </source>
</evidence>
<dbReference type="InterPro" id="IPR001279">
    <property type="entry name" value="Metallo-B-lactamas"/>
</dbReference>
<keyword evidence="4" id="KW-1185">Reference proteome</keyword>
<reference evidence="4 5" key="1">
    <citation type="submission" date="2017-09" db="EMBL/GenBank/DDBJ databases">
        <title>Genomic, metabolic, and phenotypic characteristics of bacterial isolates from the natural microbiome of the model nematode Caenorhabditis elegans.</title>
        <authorList>
            <person name="Zimmermann J."/>
            <person name="Obeng N."/>
            <person name="Yang W."/>
            <person name="Obeng O."/>
            <person name="Kissoyan K."/>
            <person name="Pees B."/>
            <person name="Dirksen P."/>
            <person name="Hoppner M."/>
            <person name="Franke A."/>
            <person name="Rosenstiel P."/>
            <person name="Leippe M."/>
            <person name="Dierking K."/>
            <person name="Kaleta C."/>
            <person name="Schulenburg H."/>
        </authorList>
    </citation>
    <scope>NUCLEOTIDE SEQUENCE [LARGE SCALE GENOMIC DNA]</scope>
    <source>
        <strain evidence="2 5">MYb25</strain>
        <strain evidence="3 4">MYb44</strain>
    </source>
</reference>
<dbReference type="Proteomes" id="UP000238325">
    <property type="component" value="Unassembled WGS sequence"/>
</dbReference>
<dbReference type="EMBL" id="PCPP01000004">
    <property type="protein sequence ID" value="PRB81813.1"/>
    <property type="molecule type" value="Genomic_DNA"/>
</dbReference>
<proteinExistence type="predicted"/>
<dbReference type="Gene3D" id="3.60.15.10">
    <property type="entry name" value="Ribonuclease Z/Hydroxyacylglutathione hydrolase-like"/>
    <property type="match status" value="1"/>
</dbReference>
<evidence type="ECO:0000313" key="5">
    <source>
        <dbReference type="Proteomes" id="UP000238534"/>
    </source>
</evidence>
<dbReference type="InterPro" id="IPR036866">
    <property type="entry name" value="RibonucZ/Hydroxyglut_hydro"/>
</dbReference>
<dbReference type="Proteomes" id="UP000238534">
    <property type="component" value="Unassembled WGS sequence"/>
</dbReference>
<dbReference type="SUPFAM" id="SSF56281">
    <property type="entry name" value="Metallo-hydrolase/oxidoreductase"/>
    <property type="match status" value="1"/>
</dbReference>